<evidence type="ECO:0000256" key="1">
    <source>
        <dbReference type="SAM" id="Coils"/>
    </source>
</evidence>
<comment type="caution">
    <text evidence="2">The sequence shown here is derived from an EMBL/GenBank/DDBJ whole genome shotgun (WGS) entry which is preliminary data.</text>
</comment>
<proteinExistence type="predicted"/>
<dbReference type="EMBL" id="BKCJ011564017">
    <property type="protein sequence ID" value="GFD42004.1"/>
    <property type="molecule type" value="Genomic_DNA"/>
</dbReference>
<keyword evidence="1" id="KW-0175">Coiled coil</keyword>
<feature type="coiled-coil region" evidence="1">
    <location>
        <begin position="52"/>
        <end position="111"/>
    </location>
</feature>
<accession>A0A699WC90</accession>
<feature type="non-terminal residue" evidence="2">
    <location>
        <position position="150"/>
    </location>
</feature>
<gene>
    <name evidence="2" type="ORF">Tci_913973</name>
</gene>
<reference evidence="2" key="1">
    <citation type="journal article" date="2019" name="Sci. Rep.">
        <title>Draft genome of Tanacetum cinerariifolium, the natural source of mosquito coil.</title>
        <authorList>
            <person name="Yamashiro T."/>
            <person name="Shiraishi A."/>
            <person name="Satake H."/>
            <person name="Nakayama K."/>
        </authorList>
    </citation>
    <scope>NUCLEOTIDE SEQUENCE</scope>
</reference>
<organism evidence="2">
    <name type="scientific">Tanacetum cinerariifolium</name>
    <name type="common">Dalmatian daisy</name>
    <name type="synonym">Chrysanthemum cinerariifolium</name>
    <dbReference type="NCBI Taxonomy" id="118510"/>
    <lineage>
        <taxon>Eukaryota</taxon>
        <taxon>Viridiplantae</taxon>
        <taxon>Streptophyta</taxon>
        <taxon>Embryophyta</taxon>
        <taxon>Tracheophyta</taxon>
        <taxon>Spermatophyta</taxon>
        <taxon>Magnoliopsida</taxon>
        <taxon>eudicotyledons</taxon>
        <taxon>Gunneridae</taxon>
        <taxon>Pentapetalae</taxon>
        <taxon>asterids</taxon>
        <taxon>campanulids</taxon>
        <taxon>Asterales</taxon>
        <taxon>Asteraceae</taxon>
        <taxon>Asteroideae</taxon>
        <taxon>Anthemideae</taxon>
        <taxon>Anthemidinae</taxon>
        <taxon>Tanacetum</taxon>
    </lineage>
</organism>
<name>A0A699WC90_TANCI</name>
<feature type="non-terminal residue" evidence="2">
    <location>
        <position position="1"/>
    </location>
</feature>
<sequence>IDCQHSEQSESVHNTYLTEQDAQTMLVESEDMTYDSEQIEQNDEDVDLAKERELLASLISKLKCEIDETKNRNTLLETSNKVLVEKLKSEIADFKNKNRSLTEANNKLSEINAHLYVDYKKFKDELKRQNTVEYATEIELECAKLRGELL</sequence>
<evidence type="ECO:0000313" key="2">
    <source>
        <dbReference type="EMBL" id="GFD42004.1"/>
    </source>
</evidence>
<dbReference type="AlphaFoldDB" id="A0A699WC90"/>
<protein>
    <submittedName>
        <fullName evidence="2">Uncharacterized protein</fullName>
    </submittedName>
</protein>